<reference evidence="9" key="1">
    <citation type="submission" date="2020-05" db="EMBL/GenBank/DDBJ databases">
        <authorList>
            <person name="Chiriac C."/>
            <person name="Salcher M."/>
            <person name="Ghai R."/>
            <person name="Kavagutti S V."/>
        </authorList>
    </citation>
    <scope>NUCLEOTIDE SEQUENCE</scope>
</reference>
<dbReference type="PANTHER" id="PTHR22726">
    <property type="entry name" value="METALLOENDOPEPTIDASE OMA1"/>
    <property type="match status" value="1"/>
</dbReference>
<keyword evidence="6" id="KW-0482">Metalloprotease</keyword>
<evidence type="ECO:0000313" key="8">
    <source>
        <dbReference type="EMBL" id="CAB4212350.1"/>
    </source>
</evidence>
<evidence type="ECO:0000256" key="6">
    <source>
        <dbReference type="ARBA" id="ARBA00023049"/>
    </source>
</evidence>
<dbReference type="PANTHER" id="PTHR22726:SF1">
    <property type="entry name" value="METALLOENDOPEPTIDASE OMA1, MITOCHONDRIAL"/>
    <property type="match status" value="1"/>
</dbReference>
<dbReference type="Pfam" id="PF01435">
    <property type="entry name" value="Peptidase_M48"/>
    <property type="match status" value="1"/>
</dbReference>
<keyword evidence="3" id="KW-0479">Metal-binding</keyword>
<evidence type="ECO:0000313" key="9">
    <source>
        <dbReference type="EMBL" id="CAB5228141.1"/>
    </source>
</evidence>
<evidence type="ECO:0000256" key="1">
    <source>
        <dbReference type="ARBA" id="ARBA00001947"/>
    </source>
</evidence>
<dbReference type="GO" id="GO:0051603">
    <property type="term" value="P:proteolysis involved in protein catabolic process"/>
    <property type="evidence" value="ECO:0007669"/>
    <property type="project" value="TreeGrafter"/>
</dbReference>
<dbReference type="InterPro" id="IPR001915">
    <property type="entry name" value="Peptidase_M48"/>
</dbReference>
<name>A0A6J7XAV3_9CAUD</name>
<dbReference type="EMBL" id="LR797382">
    <property type="protein sequence ID" value="CAB4212350.1"/>
    <property type="molecule type" value="Genomic_DNA"/>
</dbReference>
<evidence type="ECO:0000259" key="7">
    <source>
        <dbReference type="Pfam" id="PF01435"/>
    </source>
</evidence>
<protein>
    <submittedName>
        <fullName evidence="9">Peptidase M48</fullName>
    </submittedName>
</protein>
<evidence type="ECO:0000256" key="5">
    <source>
        <dbReference type="ARBA" id="ARBA00022833"/>
    </source>
</evidence>
<organism evidence="9">
    <name type="scientific">uncultured Caudovirales phage</name>
    <dbReference type="NCBI Taxonomy" id="2100421"/>
    <lineage>
        <taxon>Viruses</taxon>
        <taxon>Duplodnaviria</taxon>
        <taxon>Heunggongvirae</taxon>
        <taxon>Uroviricota</taxon>
        <taxon>Caudoviricetes</taxon>
        <taxon>Peduoviridae</taxon>
        <taxon>Maltschvirus</taxon>
        <taxon>Maltschvirus maltsch</taxon>
    </lineage>
</organism>
<evidence type="ECO:0000256" key="3">
    <source>
        <dbReference type="ARBA" id="ARBA00022723"/>
    </source>
</evidence>
<feature type="domain" description="Peptidase M48" evidence="7">
    <location>
        <begin position="41"/>
        <end position="118"/>
    </location>
</feature>
<proteinExistence type="predicted"/>
<dbReference type="GO" id="GO:0016020">
    <property type="term" value="C:membrane"/>
    <property type="evidence" value="ECO:0007669"/>
    <property type="project" value="TreeGrafter"/>
</dbReference>
<comment type="cofactor">
    <cofactor evidence="1">
        <name>Zn(2+)</name>
        <dbReference type="ChEBI" id="CHEBI:29105"/>
    </cofactor>
</comment>
<keyword evidence="4" id="KW-0378">Hydrolase</keyword>
<dbReference type="InterPro" id="IPR051156">
    <property type="entry name" value="Mito/Outer_Membr_Metalloprot"/>
</dbReference>
<keyword evidence="5" id="KW-0862">Zinc</keyword>
<gene>
    <name evidence="8" type="ORF">UFOVP1437_29</name>
    <name evidence="9" type="ORF">UFOVP1531_35</name>
</gene>
<sequence length="204" mass="22866">MSNIVRLFIFKTLFCVSAIFLIVNTALADEAPPQFYDLPPSVQTIANKLAATAGRLDIEFAEMNVPYSNAFSFEYDGYKVAITTGYLLYSIHETGDYRFAIGTLAHEIGHIVLGHTKQGYSNNEKANRNDERAADYYGIELMWKAGYDCAYDVQDWAALVREHPMDSTRESSTHPASQERLDSSIKMCNSLKAGNGVPTDMYFE</sequence>
<keyword evidence="2" id="KW-0645">Protease</keyword>
<dbReference type="GO" id="GO:0046872">
    <property type="term" value="F:metal ion binding"/>
    <property type="evidence" value="ECO:0007669"/>
    <property type="project" value="UniProtKB-KW"/>
</dbReference>
<dbReference type="GO" id="GO:0004222">
    <property type="term" value="F:metalloendopeptidase activity"/>
    <property type="evidence" value="ECO:0007669"/>
    <property type="project" value="InterPro"/>
</dbReference>
<accession>A0A6J7XAV3</accession>
<evidence type="ECO:0000256" key="2">
    <source>
        <dbReference type="ARBA" id="ARBA00022670"/>
    </source>
</evidence>
<evidence type="ECO:0000256" key="4">
    <source>
        <dbReference type="ARBA" id="ARBA00022801"/>
    </source>
</evidence>
<dbReference type="EMBL" id="LR798383">
    <property type="protein sequence ID" value="CAB5228141.1"/>
    <property type="molecule type" value="Genomic_DNA"/>
</dbReference>
<dbReference type="CDD" id="cd07324">
    <property type="entry name" value="M48C_Oma1-like"/>
    <property type="match status" value="1"/>
</dbReference>